<reference evidence="2" key="2">
    <citation type="submission" date="2023-02" db="EMBL/GenBank/DDBJ databases">
        <authorList>
            <consortium name="DOE Joint Genome Institute"/>
            <person name="Mondo S.J."/>
            <person name="Chang Y."/>
            <person name="Wang Y."/>
            <person name="Ahrendt S."/>
            <person name="Andreopoulos W."/>
            <person name="Barry K."/>
            <person name="Beard J."/>
            <person name="Benny G.L."/>
            <person name="Blankenship S."/>
            <person name="Bonito G."/>
            <person name="Cuomo C."/>
            <person name="Desiro A."/>
            <person name="Gervers K.A."/>
            <person name="Hundley H."/>
            <person name="Kuo A."/>
            <person name="LaButti K."/>
            <person name="Lang B.F."/>
            <person name="Lipzen A."/>
            <person name="O'Donnell K."/>
            <person name="Pangilinan J."/>
            <person name="Reynolds N."/>
            <person name="Sandor L."/>
            <person name="Smith M.W."/>
            <person name="Tsang A."/>
            <person name="Grigoriev I.V."/>
            <person name="Stajich J.E."/>
            <person name="Spatafora J.W."/>
        </authorList>
    </citation>
    <scope>NUCLEOTIDE SEQUENCE</scope>
    <source>
        <strain evidence="2">RSA 2281</strain>
    </source>
</reference>
<reference evidence="2" key="1">
    <citation type="journal article" date="2022" name="IScience">
        <title>Evolution of zygomycete secretomes and the origins of terrestrial fungal ecologies.</title>
        <authorList>
            <person name="Chang Y."/>
            <person name="Wang Y."/>
            <person name="Mondo S."/>
            <person name="Ahrendt S."/>
            <person name="Andreopoulos W."/>
            <person name="Barry K."/>
            <person name="Beard J."/>
            <person name="Benny G.L."/>
            <person name="Blankenship S."/>
            <person name="Bonito G."/>
            <person name="Cuomo C."/>
            <person name="Desiro A."/>
            <person name="Gervers K.A."/>
            <person name="Hundley H."/>
            <person name="Kuo A."/>
            <person name="LaButti K."/>
            <person name="Lang B.F."/>
            <person name="Lipzen A."/>
            <person name="O'Donnell K."/>
            <person name="Pangilinan J."/>
            <person name="Reynolds N."/>
            <person name="Sandor L."/>
            <person name="Smith M.E."/>
            <person name="Tsang A."/>
            <person name="Grigoriev I.V."/>
            <person name="Stajich J.E."/>
            <person name="Spatafora J.W."/>
        </authorList>
    </citation>
    <scope>NUCLEOTIDE SEQUENCE</scope>
    <source>
        <strain evidence="2">RSA 2281</strain>
    </source>
</reference>
<comment type="caution">
    <text evidence="2">The sequence shown here is derived from an EMBL/GenBank/DDBJ whole genome shotgun (WGS) entry which is preliminary data.</text>
</comment>
<accession>A0AAD5KHD5</accession>
<feature type="compositionally biased region" description="Basic and acidic residues" evidence="1">
    <location>
        <begin position="90"/>
        <end position="103"/>
    </location>
</feature>
<organism evidence="2 3">
    <name type="scientific">Phascolomyces articulosus</name>
    <dbReference type="NCBI Taxonomy" id="60185"/>
    <lineage>
        <taxon>Eukaryota</taxon>
        <taxon>Fungi</taxon>
        <taxon>Fungi incertae sedis</taxon>
        <taxon>Mucoromycota</taxon>
        <taxon>Mucoromycotina</taxon>
        <taxon>Mucoromycetes</taxon>
        <taxon>Mucorales</taxon>
        <taxon>Lichtheimiaceae</taxon>
        <taxon>Phascolomyces</taxon>
    </lineage>
</organism>
<feature type="region of interest" description="Disordered" evidence="1">
    <location>
        <begin position="63"/>
        <end position="103"/>
    </location>
</feature>
<feature type="compositionally biased region" description="Low complexity" evidence="1">
    <location>
        <begin position="151"/>
        <end position="169"/>
    </location>
</feature>
<evidence type="ECO:0000256" key="1">
    <source>
        <dbReference type="SAM" id="MobiDB-lite"/>
    </source>
</evidence>
<keyword evidence="3" id="KW-1185">Reference proteome</keyword>
<dbReference type="Proteomes" id="UP001209540">
    <property type="component" value="Unassembled WGS sequence"/>
</dbReference>
<dbReference type="AlphaFoldDB" id="A0AAD5KHD5"/>
<gene>
    <name evidence="2" type="ORF">BDA99DRAFT_328651</name>
</gene>
<protein>
    <submittedName>
        <fullName evidence="2">Uncharacterized protein</fullName>
    </submittedName>
</protein>
<sequence length="256" mass="29341">MFIPGYNTARLDDQERQILEHILCISLLIILDKSDESNWFTIKRNNTIPLDNNFDTTTTVNTMTNVNNNGTNSNKKTEPIMELPLTPSNSKKEQKRNKIEREVQQKLERDIRRTQKQILFEDNYNVIKRSATNSASSSKNNSPQVSPLPTPNTSTKTSSTTKTLSRQKSTSLLRDRLTINSQLANMKLLQAPLQLLLLIICTTSFFTTHSPHHRLHPEWLKLEIIVTLYSSMVQRLFVGIIIPNSSNKQFLPVHDL</sequence>
<proteinExistence type="predicted"/>
<feature type="region of interest" description="Disordered" evidence="1">
    <location>
        <begin position="131"/>
        <end position="169"/>
    </location>
</feature>
<evidence type="ECO:0000313" key="3">
    <source>
        <dbReference type="Proteomes" id="UP001209540"/>
    </source>
</evidence>
<feature type="compositionally biased region" description="Low complexity" evidence="1">
    <location>
        <begin position="131"/>
        <end position="142"/>
    </location>
</feature>
<name>A0AAD5KHD5_9FUNG</name>
<dbReference type="EMBL" id="JAIXMP010000007">
    <property type="protein sequence ID" value="KAI9270747.1"/>
    <property type="molecule type" value="Genomic_DNA"/>
</dbReference>
<feature type="compositionally biased region" description="Low complexity" evidence="1">
    <location>
        <begin position="63"/>
        <end position="74"/>
    </location>
</feature>
<evidence type="ECO:0000313" key="2">
    <source>
        <dbReference type="EMBL" id="KAI9270747.1"/>
    </source>
</evidence>